<evidence type="ECO:0000313" key="2">
    <source>
        <dbReference type="EMBL" id="MFC6019757.1"/>
    </source>
</evidence>
<keyword evidence="3" id="KW-1185">Reference proteome</keyword>
<proteinExistence type="predicted"/>
<feature type="compositionally biased region" description="Polar residues" evidence="1">
    <location>
        <begin position="105"/>
        <end position="114"/>
    </location>
</feature>
<evidence type="ECO:0000256" key="1">
    <source>
        <dbReference type="SAM" id="MobiDB-lite"/>
    </source>
</evidence>
<feature type="compositionally biased region" description="Low complexity" evidence="1">
    <location>
        <begin position="50"/>
        <end position="60"/>
    </location>
</feature>
<gene>
    <name evidence="2" type="ORF">ACFP2T_26560</name>
</gene>
<dbReference type="RefSeq" id="WP_377426003.1">
    <property type="nucleotide sequence ID" value="NZ_JBHSPR010000020.1"/>
</dbReference>
<sequence>MTQEQPAEAATSRTDAAAAGSRAERAVPNSARTRQRPAAGKPGTGGSGAADGADGSGVADTSAADVSAVPDRGTIRLALTLGGLVLALLAGFGLGRLDTGSTAARVTGPLPSSTDDGHSHPPGMGPHEHPTGAASPGPGGDPGGLAVSAAGYTLVPTGTSLTAGRRQDFRFQVRGADRRAVTGFAVVHEKPLHMIVVRRDLTGYQHLHPTMAPDGTWSVPLTLPTPGAWRAYADFTVLDGAAGQVPVTLGVDLVAAGAYAPQPLPPAAREATVDGFTVTYEGTPQVGATQPLLFRVFSGGNPVSALEPYLGAYGHLVALREGDLGYVHVHPETELAGGAVKFWLAAPSPGRYRLYFDFQVAGAVHTAEFTLTVA</sequence>
<protein>
    <recommendedName>
        <fullName evidence="4">Secreted protein</fullName>
    </recommendedName>
</protein>
<dbReference type="EMBL" id="JBHSPR010000020">
    <property type="protein sequence ID" value="MFC6019757.1"/>
    <property type="molecule type" value="Genomic_DNA"/>
</dbReference>
<comment type="caution">
    <text evidence="2">The sequence shown here is derived from an EMBL/GenBank/DDBJ whole genome shotgun (WGS) entry which is preliminary data.</text>
</comment>
<reference evidence="3" key="1">
    <citation type="journal article" date="2019" name="Int. J. Syst. Evol. Microbiol.">
        <title>The Global Catalogue of Microorganisms (GCM) 10K type strain sequencing project: providing services to taxonomists for standard genome sequencing and annotation.</title>
        <authorList>
            <consortium name="The Broad Institute Genomics Platform"/>
            <consortium name="The Broad Institute Genome Sequencing Center for Infectious Disease"/>
            <person name="Wu L."/>
            <person name="Ma J."/>
        </authorList>
    </citation>
    <scope>NUCLEOTIDE SEQUENCE [LARGE SCALE GENOMIC DNA]</scope>
    <source>
        <strain evidence="3">ZS-35-S2</strain>
    </source>
</reference>
<organism evidence="2 3">
    <name type="scientific">Plantactinospora solaniradicis</name>
    <dbReference type="NCBI Taxonomy" id="1723736"/>
    <lineage>
        <taxon>Bacteria</taxon>
        <taxon>Bacillati</taxon>
        <taxon>Actinomycetota</taxon>
        <taxon>Actinomycetes</taxon>
        <taxon>Micromonosporales</taxon>
        <taxon>Micromonosporaceae</taxon>
        <taxon>Plantactinospora</taxon>
    </lineage>
</organism>
<feature type="region of interest" description="Disordered" evidence="1">
    <location>
        <begin position="105"/>
        <end position="145"/>
    </location>
</feature>
<accession>A0ABW1KD97</accession>
<feature type="compositionally biased region" description="Low complexity" evidence="1">
    <location>
        <begin position="7"/>
        <end position="21"/>
    </location>
</feature>
<evidence type="ECO:0008006" key="4">
    <source>
        <dbReference type="Google" id="ProtNLM"/>
    </source>
</evidence>
<name>A0ABW1KD97_9ACTN</name>
<dbReference type="Proteomes" id="UP001596203">
    <property type="component" value="Unassembled WGS sequence"/>
</dbReference>
<evidence type="ECO:0000313" key="3">
    <source>
        <dbReference type="Proteomes" id="UP001596203"/>
    </source>
</evidence>
<feature type="region of interest" description="Disordered" evidence="1">
    <location>
        <begin position="1"/>
        <end position="60"/>
    </location>
</feature>